<gene>
    <name evidence="5" type="ORF">A3G31_09670</name>
</gene>
<dbReference type="InterPro" id="IPR036597">
    <property type="entry name" value="Fido-like_dom_sf"/>
</dbReference>
<dbReference type="PANTHER" id="PTHR13504:SF38">
    <property type="entry name" value="FIDO DOMAIN-CONTAINING PROTEIN"/>
    <property type="match status" value="1"/>
</dbReference>
<organism evidence="5 6">
    <name type="scientific">Candidatus Schekmanbacteria bacterium RIFCSPLOWO2_12_FULL_38_15</name>
    <dbReference type="NCBI Taxonomy" id="1817883"/>
    <lineage>
        <taxon>Bacteria</taxon>
        <taxon>Candidatus Schekmaniibacteriota</taxon>
    </lineage>
</organism>
<dbReference type="Pfam" id="PF02661">
    <property type="entry name" value="Fic"/>
    <property type="match status" value="1"/>
</dbReference>
<dbReference type="PIRSF" id="PIRSF038925">
    <property type="entry name" value="AMP-prot_trans"/>
    <property type="match status" value="1"/>
</dbReference>
<proteinExistence type="predicted"/>
<sequence length="377" mass="43728">MPKIFFKTGTFKQQRSYKSFSPSFINVPFRWNDREIDILLENATRLLGELNAYSLLVPDVDFFIHMHVMKEATTSSRIEGTKTGIDEAVLPIEEIKPERKDDWVEVQNYTKAMNSAINQLKKLPLSIRLLKEAHKTLLEGARGKHKNPGEIRRSQNWIGGATLKDASFVPPHHNEVPALLSDLEKFWHNDNLKIPHLIKNAISHYQFETIHPFLDGNGRIGRLFITLYLIEKGMLSKPTLYLSDFFERNKGTYYDSLTMARVSNNIEQWIKFFLVGITETAKKSKMTFEQIIALRHKCEAEIMTLGRKAKIGQSLLRFLYSEPIMSAKKVGERLQITHPAANQLIKDFQKIGILKEITGFKRNRLFVFKEYLRLFEK</sequence>
<feature type="binding site" evidence="3">
    <location>
        <begin position="215"/>
        <end position="222"/>
    </location>
    <ligand>
        <name>ATP</name>
        <dbReference type="ChEBI" id="CHEBI:30616"/>
    </ligand>
</feature>
<reference evidence="5 6" key="1">
    <citation type="journal article" date="2016" name="Nat. Commun.">
        <title>Thousands of microbial genomes shed light on interconnected biogeochemical processes in an aquifer system.</title>
        <authorList>
            <person name="Anantharaman K."/>
            <person name="Brown C.T."/>
            <person name="Hug L.A."/>
            <person name="Sharon I."/>
            <person name="Castelle C.J."/>
            <person name="Probst A.J."/>
            <person name="Thomas B.C."/>
            <person name="Singh A."/>
            <person name="Wilkins M.J."/>
            <person name="Karaoz U."/>
            <person name="Brodie E.L."/>
            <person name="Williams K.H."/>
            <person name="Hubbard S.S."/>
            <person name="Banfield J.F."/>
        </authorList>
    </citation>
    <scope>NUCLEOTIDE SEQUENCE [LARGE SCALE GENOMIC DNA]</scope>
</reference>
<dbReference type="AlphaFoldDB" id="A0A1F7SPV6"/>
<dbReference type="SUPFAM" id="SSF140931">
    <property type="entry name" value="Fic-like"/>
    <property type="match status" value="1"/>
</dbReference>
<dbReference type="Pfam" id="PF13784">
    <property type="entry name" value="Fic_N"/>
    <property type="match status" value="1"/>
</dbReference>
<keyword evidence="1" id="KW-0547">Nucleotide-binding</keyword>
<evidence type="ECO:0000259" key="4">
    <source>
        <dbReference type="PROSITE" id="PS51459"/>
    </source>
</evidence>
<feature type="domain" description="Fido" evidence="4">
    <location>
        <begin position="125"/>
        <end position="275"/>
    </location>
</feature>
<dbReference type="InterPro" id="IPR003812">
    <property type="entry name" value="Fido"/>
</dbReference>
<feature type="active site" evidence="2">
    <location>
        <position position="211"/>
    </location>
</feature>
<evidence type="ECO:0000256" key="1">
    <source>
        <dbReference type="PIRSR" id="PIRSR038925-1"/>
    </source>
</evidence>
<dbReference type="PANTHER" id="PTHR13504">
    <property type="entry name" value="FIDO DOMAIN-CONTAINING PROTEIN DDB_G0283145"/>
    <property type="match status" value="1"/>
</dbReference>
<feature type="binding site" evidence="1">
    <location>
        <begin position="216"/>
        <end position="222"/>
    </location>
    <ligand>
        <name>ATP</name>
        <dbReference type="ChEBI" id="CHEBI:30616"/>
    </ligand>
</feature>
<accession>A0A1F7SPV6</accession>
<dbReference type="EMBL" id="MGDI01000003">
    <property type="protein sequence ID" value="OGL55227.1"/>
    <property type="molecule type" value="Genomic_DNA"/>
</dbReference>
<dbReference type="Gene3D" id="1.10.3290.10">
    <property type="entry name" value="Fido-like domain"/>
    <property type="match status" value="1"/>
</dbReference>
<dbReference type="InterPro" id="IPR025758">
    <property type="entry name" value="Fic/DOC_N"/>
</dbReference>
<dbReference type="STRING" id="1817883.A3G31_09670"/>
<keyword evidence="1" id="KW-0067">ATP-binding</keyword>
<feature type="binding site" evidence="1">
    <location>
        <position position="211"/>
    </location>
    <ligand>
        <name>ATP</name>
        <dbReference type="ChEBI" id="CHEBI:30616"/>
    </ligand>
</feature>
<feature type="binding site" evidence="3">
    <location>
        <begin position="253"/>
        <end position="254"/>
    </location>
    <ligand>
        <name>ATP</name>
        <dbReference type="ChEBI" id="CHEBI:30616"/>
    </ligand>
</feature>
<name>A0A1F7SPV6_9BACT</name>
<protein>
    <submittedName>
        <fullName evidence="5">Cell filamentation protein Fic</fullName>
    </submittedName>
</protein>
<evidence type="ECO:0000256" key="2">
    <source>
        <dbReference type="PIRSR" id="PIRSR640198-1"/>
    </source>
</evidence>
<dbReference type="InterPro" id="IPR026287">
    <property type="entry name" value="SoFic-like"/>
</dbReference>
<comment type="caution">
    <text evidence="5">The sequence shown here is derived from an EMBL/GenBank/DDBJ whole genome shotgun (WGS) entry which is preliminary data.</text>
</comment>
<evidence type="ECO:0000313" key="5">
    <source>
        <dbReference type="EMBL" id="OGL55227.1"/>
    </source>
</evidence>
<dbReference type="GO" id="GO:0005524">
    <property type="term" value="F:ATP binding"/>
    <property type="evidence" value="ECO:0007669"/>
    <property type="project" value="UniProtKB-KW"/>
</dbReference>
<dbReference type="InterPro" id="IPR040198">
    <property type="entry name" value="Fido_containing"/>
</dbReference>
<feature type="binding site" evidence="1">
    <location>
        <position position="253"/>
    </location>
    <ligand>
        <name>ATP</name>
        <dbReference type="ChEBI" id="CHEBI:30616"/>
    </ligand>
</feature>
<evidence type="ECO:0000313" key="6">
    <source>
        <dbReference type="Proteomes" id="UP000178082"/>
    </source>
</evidence>
<feature type="binding site" evidence="1">
    <location>
        <position position="79"/>
    </location>
    <ligand>
        <name>ATP</name>
        <dbReference type="ChEBI" id="CHEBI:30616"/>
    </ligand>
</feature>
<dbReference type="PROSITE" id="PS51459">
    <property type="entry name" value="FIDO"/>
    <property type="match status" value="1"/>
</dbReference>
<evidence type="ECO:0000256" key="3">
    <source>
        <dbReference type="PIRSR" id="PIRSR640198-2"/>
    </source>
</evidence>
<dbReference type="Proteomes" id="UP000178082">
    <property type="component" value="Unassembled WGS sequence"/>
</dbReference>